<dbReference type="Gene3D" id="3.40.50.720">
    <property type="entry name" value="NAD(P)-binding Rossmann-like Domain"/>
    <property type="match status" value="1"/>
</dbReference>
<evidence type="ECO:0000256" key="9">
    <source>
        <dbReference type="ARBA" id="ARBA00049556"/>
    </source>
</evidence>
<feature type="binding site" evidence="11">
    <location>
        <position position="290"/>
    </location>
    <ligand>
        <name>NAD(+)</name>
        <dbReference type="ChEBI" id="CHEBI:57540"/>
    </ligand>
</feature>
<evidence type="ECO:0000256" key="8">
    <source>
        <dbReference type="ARBA" id="ARBA00023128"/>
    </source>
</evidence>
<evidence type="ECO:0000259" key="13">
    <source>
        <dbReference type="Pfam" id="PF02737"/>
    </source>
</evidence>
<dbReference type="InterPro" id="IPR008927">
    <property type="entry name" value="6-PGluconate_DH-like_C_sf"/>
</dbReference>
<evidence type="ECO:0000259" key="12">
    <source>
        <dbReference type="Pfam" id="PF00725"/>
    </source>
</evidence>
<evidence type="ECO:0000256" key="6">
    <source>
        <dbReference type="ARBA" id="ARBA00023027"/>
    </source>
</evidence>
<keyword evidence="8" id="KW-0496">Mitochondrion</keyword>
<reference evidence="14 15" key="1">
    <citation type="submission" date="2017-06" db="EMBL/GenBank/DDBJ databases">
        <title>Aedes aegypti genome working group (AGWG) sequencing and assembly.</title>
        <authorList>
            <consortium name="Aedes aegypti Genome Working Group (AGWG)"/>
            <person name="Matthews B.J."/>
        </authorList>
    </citation>
    <scope>NUCLEOTIDE SEQUENCE [LARGE SCALE GENOMIC DNA]</scope>
    <source>
        <strain evidence="14 15">LVP_AGWG</strain>
    </source>
</reference>
<evidence type="ECO:0000256" key="5">
    <source>
        <dbReference type="ARBA" id="ARBA00023002"/>
    </source>
</evidence>
<proteinExistence type="inferred from homology"/>
<dbReference type="GO" id="GO:0005759">
    <property type="term" value="C:mitochondrial matrix"/>
    <property type="evidence" value="ECO:0007669"/>
    <property type="project" value="UniProtKB-SubCell"/>
</dbReference>
<keyword evidence="6 11" id="KW-0520">NAD</keyword>
<name>A0A903VTF8_AEDAE</name>
<dbReference type="OrthoDB" id="5958943at2759"/>
<dbReference type="GO" id="GO:0006635">
    <property type="term" value="P:fatty acid beta-oxidation"/>
    <property type="evidence" value="ECO:0007669"/>
    <property type="project" value="TreeGrafter"/>
</dbReference>
<sequence length="299" mass="32754">MLQRKTTMSTPIQKVVIVGAGTMGSGIAMVAAATGHYATLVDVSQEVLDKSRSGIEKNAARIARKLFKGDPDSASGFVAEALGRISYSTDLEQCVASTDLVIEAIVENMQIKQDLFRRLDNIAPEHVIFASNTSSLSIVEMGSVTKREDRFAGFHFFNPVPVMKLIEVIKTDKTSEDTHTRLMAFGRALGKTCITCKDTPGFIVNRLLFTLTSEALKMLEREDAEVRDIDTAMKLGLGHPIGPFELMDMVGLDVTLNIMKEREARYPNDPAAKPSPTLVKMVAENKLGVKSGQGFYSYK</sequence>
<protein>
    <submittedName>
        <fullName evidence="14">3-hydroxyacyl-coa dehyrogenase</fullName>
    </submittedName>
</protein>
<dbReference type="Pfam" id="PF00725">
    <property type="entry name" value="3HCDH"/>
    <property type="match status" value="1"/>
</dbReference>
<evidence type="ECO:0000256" key="3">
    <source>
        <dbReference type="ARBA" id="ARBA00009463"/>
    </source>
</evidence>
<comment type="catalytic activity">
    <reaction evidence="9">
        <text>a (3S)-3-hydroxyacyl-CoA + NAD(+) = a 3-oxoacyl-CoA + NADH + H(+)</text>
        <dbReference type="Rhea" id="RHEA:22432"/>
        <dbReference type="ChEBI" id="CHEBI:15378"/>
        <dbReference type="ChEBI" id="CHEBI:57318"/>
        <dbReference type="ChEBI" id="CHEBI:57540"/>
        <dbReference type="ChEBI" id="CHEBI:57945"/>
        <dbReference type="ChEBI" id="CHEBI:90726"/>
        <dbReference type="EC" id="1.1.1.35"/>
    </reaction>
</comment>
<comment type="similarity">
    <text evidence="3">Belongs to the 3-hydroxyacyl-CoA dehydrogenase family.</text>
</comment>
<dbReference type="InterPro" id="IPR013328">
    <property type="entry name" value="6PGD_dom2"/>
</dbReference>
<reference evidence="14" key="2">
    <citation type="submission" date="2022-10" db="UniProtKB">
        <authorList>
            <consortium name="EnsemblMetazoa"/>
        </authorList>
    </citation>
    <scope>IDENTIFICATION</scope>
    <source>
        <strain evidence="14">LVP_AGWG</strain>
    </source>
</reference>
<evidence type="ECO:0000256" key="10">
    <source>
        <dbReference type="PIRSR" id="PIRSR000105-1"/>
    </source>
</evidence>
<dbReference type="PANTHER" id="PTHR43561">
    <property type="match status" value="1"/>
</dbReference>
<dbReference type="InterPro" id="IPR022694">
    <property type="entry name" value="3-OHacyl-CoA_DH"/>
</dbReference>
<feature type="binding site" evidence="11">
    <location>
        <position position="158"/>
    </location>
    <ligand>
        <name>NAD(+)</name>
        <dbReference type="ChEBI" id="CHEBI:57540"/>
    </ligand>
</feature>
<dbReference type="Gene3D" id="1.10.1040.10">
    <property type="entry name" value="N-(1-d-carboxylethyl)-l-norvaline Dehydrogenase, domain 2"/>
    <property type="match status" value="1"/>
</dbReference>
<evidence type="ECO:0000256" key="4">
    <source>
        <dbReference type="ARBA" id="ARBA00022832"/>
    </source>
</evidence>
<dbReference type="InterPro" id="IPR036291">
    <property type="entry name" value="NAD(P)-bd_dom_sf"/>
</dbReference>
<dbReference type="InterPro" id="IPR006176">
    <property type="entry name" value="3-OHacyl-CoA_DH_NAD-bd"/>
</dbReference>
<evidence type="ECO:0000256" key="11">
    <source>
        <dbReference type="PIRSR" id="PIRSR000105-2"/>
    </source>
</evidence>
<feature type="binding site" evidence="11">
    <location>
        <begin position="19"/>
        <end position="24"/>
    </location>
    <ligand>
        <name>NAD(+)</name>
        <dbReference type="ChEBI" id="CHEBI:57540"/>
    </ligand>
</feature>
<evidence type="ECO:0000256" key="2">
    <source>
        <dbReference type="ARBA" id="ARBA00005005"/>
    </source>
</evidence>
<organism evidence="14 15">
    <name type="scientific">Aedes aegypti</name>
    <name type="common">Yellowfever mosquito</name>
    <name type="synonym">Culex aegypti</name>
    <dbReference type="NCBI Taxonomy" id="7159"/>
    <lineage>
        <taxon>Eukaryota</taxon>
        <taxon>Metazoa</taxon>
        <taxon>Ecdysozoa</taxon>
        <taxon>Arthropoda</taxon>
        <taxon>Hexapoda</taxon>
        <taxon>Insecta</taxon>
        <taxon>Pterygota</taxon>
        <taxon>Neoptera</taxon>
        <taxon>Endopterygota</taxon>
        <taxon>Diptera</taxon>
        <taxon>Nematocera</taxon>
        <taxon>Culicoidea</taxon>
        <taxon>Culicidae</taxon>
        <taxon>Culicinae</taxon>
        <taxon>Aedini</taxon>
        <taxon>Aedes</taxon>
        <taxon>Stegomyia</taxon>
    </lineage>
</organism>
<keyword evidence="4" id="KW-0276">Fatty acid metabolism</keyword>
<feature type="domain" description="3-hydroxyacyl-CoA dehydrogenase C-terminal" evidence="12">
    <location>
        <begin position="201"/>
        <end position="298"/>
    </location>
</feature>
<dbReference type="SUPFAM" id="SSF51735">
    <property type="entry name" value="NAD(P)-binding Rossmann-fold domains"/>
    <property type="match status" value="1"/>
</dbReference>
<dbReference type="FunFam" id="3.40.50.720:FF:000258">
    <property type="entry name" value="Hydroxyacyl-coenzyme A dehydrogenase, mitochondrial"/>
    <property type="match status" value="1"/>
</dbReference>
<feature type="site" description="Important for catalytic activity" evidence="10">
    <location>
        <position position="155"/>
    </location>
</feature>
<feature type="binding site" evidence="11">
    <location>
        <position position="112"/>
    </location>
    <ligand>
        <name>NAD(+)</name>
        <dbReference type="ChEBI" id="CHEBI:57540"/>
    </ligand>
</feature>
<dbReference type="EnsemblMetazoa" id="AAEL029007-RB">
    <property type="protein sequence ID" value="AAEL029007-PB"/>
    <property type="gene ID" value="AAEL029007"/>
</dbReference>
<dbReference type="AlphaFoldDB" id="A0A903VTF8"/>
<dbReference type="GO" id="GO:0003857">
    <property type="term" value="F:(3S)-3-hydroxyacyl-CoA dehydrogenase (NAD+) activity"/>
    <property type="evidence" value="ECO:0007669"/>
    <property type="project" value="UniProtKB-EC"/>
</dbReference>
<evidence type="ECO:0000313" key="15">
    <source>
        <dbReference type="Proteomes" id="UP000008820"/>
    </source>
</evidence>
<comment type="pathway">
    <text evidence="2">Lipid metabolism; fatty acid beta-oxidation.</text>
</comment>
<dbReference type="GO" id="GO:0070403">
    <property type="term" value="F:NAD+ binding"/>
    <property type="evidence" value="ECO:0007669"/>
    <property type="project" value="InterPro"/>
</dbReference>
<keyword evidence="15" id="KW-1185">Reference proteome</keyword>
<dbReference type="InterPro" id="IPR052242">
    <property type="entry name" value="Mito_3-hydroxyacyl-CoA_DH"/>
</dbReference>
<keyword evidence="7" id="KW-0443">Lipid metabolism</keyword>
<feature type="binding site" evidence="11">
    <location>
        <position position="134"/>
    </location>
    <ligand>
        <name>NAD(+)</name>
        <dbReference type="ChEBI" id="CHEBI:57540"/>
    </ligand>
</feature>
<dbReference type="Pfam" id="PF02737">
    <property type="entry name" value="3HCDH_N"/>
    <property type="match status" value="1"/>
</dbReference>
<dbReference type="PANTHER" id="PTHR43561:SF3">
    <property type="entry name" value="HYDROXYACYL-COENZYME A DEHYDROGENASE, MITOCHONDRIAL"/>
    <property type="match status" value="1"/>
</dbReference>
<feature type="binding site" evidence="11">
    <location>
        <position position="42"/>
    </location>
    <ligand>
        <name>NAD(+)</name>
        <dbReference type="ChEBI" id="CHEBI:57540"/>
    </ligand>
</feature>
<dbReference type="Proteomes" id="UP000008820">
    <property type="component" value="Chromosome 3"/>
</dbReference>
<dbReference type="PIRSF" id="PIRSF000105">
    <property type="entry name" value="HCDH"/>
    <property type="match status" value="1"/>
</dbReference>
<feature type="binding site" evidence="11">
    <location>
        <position position="107"/>
    </location>
    <ligand>
        <name>NAD(+)</name>
        <dbReference type="ChEBI" id="CHEBI:57540"/>
    </ligand>
</feature>
<comment type="subcellular location">
    <subcellularLocation>
        <location evidence="1">Mitochondrion matrix</location>
    </subcellularLocation>
</comment>
<dbReference type="SUPFAM" id="SSF48179">
    <property type="entry name" value="6-phosphogluconate dehydrogenase C-terminal domain-like"/>
    <property type="match status" value="1"/>
</dbReference>
<evidence type="ECO:0000256" key="7">
    <source>
        <dbReference type="ARBA" id="ARBA00023098"/>
    </source>
</evidence>
<gene>
    <name evidence="14" type="primary">5576217</name>
</gene>
<accession>A0A903VTF8</accession>
<dbReference type="InterPro" id="IPR006108">
    <property type="entry name" value="3HC_DH_C"/>
</dbReference>
<keyword evidence="5" id="KW-0560">Oxidoreductase</keyword>
<feature type="domain" description="3-hydroxyacyl-CoA dehydrogenase NAD binding" evidence="13">
    <location>
        <begin position="14"/>
        <end position="199"/>
    </location>
</feature>
<evidence type="ECO:0000313" key="14">
    <source>
        <dbReference type="EnsemblMetazoa" id="AAEL029007-PB"/>
    </source>
</evidence>
<evidence type="ECO:0000256" key="1">
    <source>
        <dbReference type="ARBA" id="ARBA00004305"/>
    </source>
</evidence>